<dbReference type="OMA" id="NHCSQGQ"/>
<dbReference type="InterPro" id="IPR018870">
    <property type="entry name" value="Tti2"/>
</dbReference>
<dbReference type="Ensembl" id="ENSJJAT00000016378.1">
    <property type="protein sequence ID" value="ENSJJAP00000009926.1"/>
    <property type="gene ID" value="ENSJJAG00000013656.1"/>
</dbReference>
<proteinExistence type="inferred from homology"/>
<dbReference type="GO" id="GO:0005829">
    <property type="term" value="C:cytosol"/>
    <property type="evidence" value="ECO:0007669"/>
    <property type="project" value="TreeGrafter"/>
</dbReference>
<accession>A0A8C5KK76</accession>
<dbReference type="SUPFAM" id="SSF48371">
    <property type="entry name" value="ARM repeat"/>
    <property type="match status" value="1"/>
</dbReference>
<protein>
    <submittedName>
        <fullName evidence="2">TELO2 interacting protein 2</fullName>
    </submittedName>
</protein>
<dbReference type="GO" id="GO:0110078">
    <property type="term" value="C:TTT Hsp90 cochaperone complex"/>
    <property type="evidence" value="ECO:0007669"/>
    <property type="project" value="Ensembl"/>
</dbReference>
<organism evidence="2 3">
    <name type="scientific">Jaculus jaculus</name>
    <name type="common">Lesser Egyptian jerboa</name>
    <dbReference type="NCBI Taxonomy" id="51337"/>
    <lineage>
        <taxon>Eukaryota</taxon>
        <taxon>Metazoa</taxon>
        <taxon>Chordata</taxon>
        <taxon>Craniata</taxon>
        <taxon>Vertebrata</taxon>
        <taxon>Euteleostomi</taxon>
        <taxon>Mammalia</taxon>
        <taxon>Eutheria</taxon>
        <taxon>Euarchontoglires</taxon>
        <taxon>Glires</taxon>
        <taxon>Rodentia</taxon>
        <taxon>Myomorpha</taxon>
        <taxon>Dipodoidea</taxon>
        <taxon>Dipodidae</taxon>
        <taxon>Dipodinae</taxon>
        <taxon>Jaculus</taxon>
    </lineage>
</organism>
<evidence type="ECO:0000313" key="3">
    <source>
        <dbReference type="Proteomes" id="UP000694385"/>
    </source>
</evidence>
<comment type="similarity">
    <text evidence="1">Belongs to the TTI2 family.</text>
</comment>
<dbReference type="Pfam" id="PF10521">
    <property type="entry name" value="Tti2"/>
    <property type="match status" value="1"/>
</dbReference>
<dbReference type="InterPro" id="IPR016024">
    <property type="entry name" value="ARM-type_fold"/>
</dbReference>
<dbReference type="AlphaFoldDB" id="A0A8C5KK76"/>
<evidence type="ECO:0000256" key="1">
    <source>
        <dbReference type="ARBA" id="ARBA00034736"/>
    </source>
</evidence>
<reference evidence="2" key="1">
    <citation type="submission" date="2025-08" db="UniProtKB">
        <authorList>
            <consortium name="Ensembl"/>
        </authorList>
    </citation>
    <scope>IDENTIFICATION</scope>
</reference>
<keyword evidence="3" id="KW-1185">Reference proteome</keyword>
<dbReference type="GO" id="GO:0005634">
    <property type="term" value="C:nucleus"/>
    <property type="evidence" value="ECO:0007669"/>
    <property type="project" value="TreeGrafter"/>
</dbReference>
<reference evidence="2" key="2">
    <citation type="submission" date="2025-09" db="UniProtKB">
        <authorList>
            <consortium name="Ensembl"/>
        </authorList>
    </citation>
    <scope>IDENTIFICATION</scope>
</reference>
<dbReference type="Proteomes" id="UP000694385">
    <property type="component" value="Unassembled WGS sequence"/>
</dbReference>
<dbReference type="PANTHER" id="PTHR32226">
    <property type="entry name" value="TELO2-INTERACTING PROTEIN 2"/>
    <property type="match status" value="1"/>
</dbReference>
<dbReference type="PANTHER" id="PTHR32226:SF2">
    <property type="entry name" value="TELO2-INTERACTING PROTEIN 2"/>
    <property type="match status" value="1"/>
</dbReference>
<evidence type="ECO:0000313" key="2">
    <source>
        <dbReference type="Ensembl" id="ENSJJAP00000009926.1"/>
    </source>
</evidence>
<dbReference type="GeneTree" id="ENSGT00390000003878"/>
<name>A0A8C5KK76_JACJA</name>
<sequence length="478" mass="53884">AALQHALSQTLHRLAGLEARPGKAWRAILKDVAALVEAAAWQQLLDGSAEAPRALPELLGQLARALEKDAAPPTEEAPGGQRRPEVAEKAAEVGSLFLKLLGKLEAVKNSQACPAWETALRHLAGPFYIFAITHRLEQPWTSPRSQAVAEEVLSLLLRVSGCSSVAEFLCGENEGARGRFTAVMGLLKPHLNKESWKINPAMKHIFSWTLQQVTQPWLTQHLERILPPSLFISDDYQTENKVLGVHCLHHIVANVPAADLLQYNRAQVLYQALFNHLYMPEHHLIQAVLLCLLDLFPVLEKGQHWSGDAARASMHCHEVLQLVLTHMEPEHRLLLRRTYARHLPAFVKRLGILTVWHLKRLERVIVDYLEVYDGPEEEARLKILETLKLVIQHTWPRISCRLIVLLKALLKLLCDIARDTSLTPESTKKALLQEATHCLILLDHCSQGQVKVRQFQSGFIGSCRCRHTEEQQTAFNYI</sequence>